<evidence type="ECO:0000313" key="4">
    <source>
        <dbReference type="Proteomes" id="UP000032431"/>
    </source>
</evidence>
<keyword evidence="2" id="KW-0812">Transmembrane</keyword>
<dbReference type="HOGENOM" id="CLU_398860_0_0_9"/>
<dbReference type="AlphaFoldDB" id="A0A078KTC7"/>
<dbReference type="OrthoDB" id="1862699at2"/>
<dbReference type="GO" id="GO:0000166">
    <property type="term" value="F:nucleotide binding"/>
    <property type="evidence" value="ECO:0007669"/>
    <property type="project" value="InterPro"/>
</dbReference>
<feature type="transmembrane region" description="Helical" evidence="2">
    <location>
        <begin position="642"/>
        <end position="661"/>
    </location>
</feature>
<evidence type="ECO:0000313" key="3">
    <source>
        <dbReference type="EMBL" id="CDZ24420.1"/>
    </source>
</evidence>
<feature type="transmembrane region" description="Helical" evidence="2">
    <location>
        <begin position="667"/>
        <end position="687"/>
    </location>
</feature>
<feature type="transmembrane region" description="Helical" evidence="2">
    <location>
        <begin position="213"/>
        <end position="234"/>
    </location>
</feature>
<feature type="transmembrane region" description="Helical" evidence="2">
    <location>
        <begin position="336"/>
        <end position="354"/>
    </location>
</feature>
<dbReference type="SUPFAM" id="SSF81660">
    <property type="entry name" value="Metal cation-transporting ATPase, ATP-binding domain N"/>
    <property type="match status" value="1"/>
</dbReference>
<name>A0A078KTC7_9FIRM</name>
<dbReference type="PATRIC" id="fig|29343.3.peg.1375"/>
<organism evidence="3 4">
    <name type="scientific">[Clostridium] cellulosi</name>
    <dbReference type="NCBI Taxonomy" id="29343"/>
    <lineage>
        <taxon>Bacteria</taxon>
        <taxon>Bacillati</taxon>
        <taxon>Bacillota</taxon>
        <taxon>Clostridia</taxon>
        <taxon>Eubacteriales</taxon>
        <taxon>Oscillospiraceae</taxon>
        <taxon>Oscillospiraceae incertae sedis</taxon>
    </lineage>
</organism>
<dbReference type="EMBL" id="LM995447">
    <property type="protein sequence ID" value="CDZ24420.1"/>
    <property type="molecule type" value="Genomic_DNA"/>
</dbReference>
<keyword evidence="2" id="KW-0472">Membrane</keyword>
<reference evidence="4" key="1">
    <citation type="submission" date="2014-07" db="EMBL/GenBank/DDBJ databases">
        <authorList>
            <person name="Wibberg D."/>
        </authorList>
    </citation>
    <scope>NUCLEOTIDE SEQUENCE [LARGE SCALE GENOMIC DNA]</scope>
    <source>
        <strain evidence="4">DG5</strain>
    </source>
</reference>
<feature type="compositionally biased region" description="Basic and acidic residues" evidence="1">
    <location>
        <begin position="29"/>
        <end position="57"/>
    </location>
</feature>
<dbReference type="KEGG" id="ccel:CCDG5_1306"/>
<evidence type="ECO:0000256" key="1">
    <source>
        <dbReference type="SAM" id="MobiDB-lite"/>
    </source>
</evidence>
<proteinExistence type="predicted"/>
<dbReference type="Gene3D" id="3.40.50.1000">
    <property type="entry name" value="HAD superfamily/HAD-like"/>
    <property type="match status" value="1"/>
</dbReference>
<evidence type="ECO:0000256" key="2">
    <source>
        <dbReference type="SAM" id="Phobius"/>
    </source>
</evidence>
<keyword evidence="4" id="KW-1185">Reference proteome</keyword>
<feature type="transmembrane region" description="Helical" evidence="2">
    <location>
        <begin position="172"/>
        <end position="193"/>
    </location>
</feature>
<feature type="transmembrane region" description="Helical" evidence="2">
    <location>
        <begin position="360"/>
        <end position="385"/>
    </location>
</feature>
<gene>
    <name evidence="3" type="ORF">CCDG5_1306</name>
</gene>
<feature type="transmembrane region" description="Helical" evidence="2">
    <location>
        <begin position="246"/>
        <end position="266"/>
    </location>
</feature>
<dbReference type="Gene3D" id="3.40.1110.10">
    <property type="entry name" value="Calcium-transporting ATPase, cytoplasmic domain N"/>
    <property type="match status" value="1"/>
</dbReference>
<protein>
    <submittedName>
        <fullName evidence="3">Uncharacterized protein</fullName>
    </submittedName>
</protein>
<dbReference type="InterPro" id="IPR023299">
    <property type="entry name" value="ATPase_P-typ_cyto_dom_N"/>
</dbReference>
<accession>A0A078KTC7</accession>
<keyword evidence="2" id="KW-1133">Transmembrane helix</keyword>
<dbReference type="Proteomes" id="UP000032431">
    <property type="component" value="Chromosome I"/>
</dbReference>
<sequence length="690" mass="75859">MYDVHDKSGETNSQGRMQQAVEEWSNSAQREKVSRLSQKIKENTNKKINSEDTKPASREIYSSSERERMMAGRTSNTAANELHKDNPKDVNAKKRFSIELNEETEDEEITFPIKKQQDPNIQSDELDEIQADQDDFLKSLKVRFSFSIVLTLFLIAATVFAAYAPSFFTMDIVAYGYIILNLILLLAVGLLSFSASVKGIASLFTFKPDADSIISLSFYAALIGNIYSLCDFVMSSQLPTVASVSAVYSSCAAAGISFNLLAKIFYVSRVRNNLKLLKTIDTAYAAYPVSDDVAERVIPTFDGTPSIISLAKTDSLTDFLEKSYEPSPSDIAAKEFAPISLAVALITTIVFALTKDVSSAVIAFCSICSISSPLMFEFGVSVPFYKACKRLAKHNCLLTGCKDVATFGGADAIVADGSFIFPGKGTKIIGVKTFHKEKIEEAVLYATSIAEAGKSPLASAFLDIFADVGIGRKLLKKVDRIVFEDNKGLYAVIDDNDVLLGNRQLMHKHMVDTPSRDYEMRYTINGRDVTYLAINGQVRAIFIVMYGIDDETGYQLCKLGSNGVRVLIETSDPNITPELLEQKCGLNSDDVTVLESREMRLLEDNRVYGPVEAGIAVKDMAGYSESINACVKLKGTFWANTLLQIALAVLGMLFAVILEYFGNTVTAAFVLTYQFICAVPVLLISLLRRS</sequence>
<feature type="region of interest" description="Disordered" evidence="1">
    <location>
        <begin position="1"/>
        <end position="85"/>
    </location>
</feature>
<dbReference type="STRING" id="29343.CCDG5_1306"/>
<dbReference type="InterPro" id="IPR023214">
    <property type="entry name" value="HAD_sf"/>
</dbReference>
<feature type="transmembrane region" description="Helical" evidence="2">
    <location>
        <begin position="144"/>
        <end position="166"/>
    </location>
</feature>